<feature type="region of interest" description="Disordered" evidence="1">
    <location>
        <begin position="1"/>
        <end position="30"/>
    </location>
</feature>
<keyword evidence="3" id="KW-1185">Reference proteome</keyword>
<gene>
    <name evidence="2" type="ORF">Cph01nite_13400</name>
</gene>
<dbReference type="EMBL" id="BONP01000006">
    <property type="protein sequence ID" value="GIG39578.1"/>
    <property type="molecule type" value="Genomic_DNA"/>
</dbReference>
<evidence type="ECO:0000313" key="2">
    <source>
        <dbReference type="EMBL" id="GIG39578.1"/>
    </source>
</evidence>
<comment type="caution">
    <text evidence="2">The sequence shown here is derived from an EMBL/GenBank/DDBJ whole genome shotgun (WGS) entry which is preliminary data.</text>
</comment>
<name>A0ABQ4DJP7_9CELL</name>
<evidence type="ECO:0000256" key="1">
    <source>
        <dbReference type="SAM" id="MobiDB-lite"/>
    </source>
</evidence>
<sequence>MRRTPTTSRHPTLPTTRHERADLERRRRRTRRAASALAAVMLVAIALPTAATAGVAPGTAPTVEQAAQPAPSPPLPRGTAQGPLATIEDEDAWCAYLSSYYLTFPSPWSARVINCRPGNLFVAPLYSDGTLGMCVLVPARHSRHLGGNVVRWVTDIRLC</sequence>
<proteinExistence type="predicted"/>
<protein>
    <submittedName>
        <fullName evidence="2">Uncharacterized protein</fullName>
    </submittedName>
</protein>
<feature type="region of interest" description="Disordered" evidence="1">
    <location>
        <begin position="56"/>
        <end position="82"/>
    </location>
</feature>
<dbReference type="Proteomes" id="UP000614741">
    <property type="component" value="Unassembled WGS sequence"/>
</dbReference>
<feature type="compositionally biased region" description="Basic and acidic residues" evidence="1">
    <location>
        <begin position="16"/>
        <end position="25"/>
    </location>
</feature>
<feature type="compositionally biased region" description="Low complexity" evidence="1">
    <location>
        <begin position="56"/>
        <end position="69"/>
    </location>
</feature>
<reference evidence="2 3" key="1">
    <citation type="submission" date="2021-01" db="EMBL/GenBank/DDBJ databases">
        <title>Whole genome shotgun sequence of Cellulomonas phragmiteti NBRC 110785.</title>
        <authorList>
            <person name="Komaki H."/>
            <person name="Tamura T."/>
        </authorList>
    </citation>
    <scope>NUCLEOTIDE SEQUENCE [LARGE SCALE GENOMIC DNA]</scope>
    <source>
        <strain evidence="2 3">NBRC 110785</strain>
    </source>
</reference>
<evidence type="ECO:0000313" key="3">
    <source>
        <dbReference type="Proteomes" id="UP000614741"/>
    </source>
</evidence>
<dbReference type="RefSeq" id="WP_203672551.1">
    <property type="nucleotide sequence ID" value="NZ_BONP01000006.1"/>
</dbReference>
<feature type="compositionally biased region" description="Polar residues" evidence="1">
    <location>
        <begin position="1"/>
        <end position="15"/>
    </location>
</feature>
<organism evidence="2 3">
    <name type="scientific">Cellulomonas phragmiteti</name>
    <dbReference type="NCBI Taxonomy" id="478780"/>
    <lineage>
        <taxon>Bacteria</taxon>
        <taxon>Bacillati</taxon>
        <taxon>Actinomycetota</taxon>
        <taxon>Actinomycetes</taxon>
        <taxon>Micrococcales</taxon>
        <taxon>Cellulomonadaceae</taxon>
        <taxon>Cellulomonas</taxon>
    </lineage>
</organism>
<accession>A0ABQ4DJP7</accession>